<comment type="caution">
    <text evidence="2">The sequence shown here is derived from an EMBL/GenBank/DDBJ whole genome shotgun (WGS) entry which is preliminary data.</text>
</comment>
<gene>
    <name evidence="2" type="ORF">HAX54_046338</name>
</gene>
<proteinExistence type="predicted"/>
<evidence type="ECO:0000313" key="3">
    <source>
        <dbReference type="Proteomes" id="UP000823775"/>
    </source>
</evidence>
<name>A0ABS8SRP5_DATST</name>
<protein>
    <submittedName>
        <fullName evidence="2">Uncharacterized protein</fullName>
    </submittedName>
</protein>
<feature type="coiled-coil region" evidence="1">
    <location>
        <begin position="12"/>
        <end position="64"/>
    </location>
</feature>
<accession>A0ABS8SRP5</accession>
<feature type="non-terminal residue" evidence="2">
    <location>
        <position position="87"/>
    </location>
</feature>
<dbReference type="Proteomes" id="UP000823775">
    <property type="component" value="Unassembled WGS sequence"/>
</dbReference>
<organism evidence="2 3">
    <name type="scientific">Datura stramonium</name>
    <name type="common">Jimsonweed</name>
    <name type="synonym">Common thornapple</name>
    <dbReference type="NCBI Taxonomy" id="4076"/>
    <lineage>
        <taxon>Eukaryota</taxon>
        <taxon>Viridiplantae</taxon>
        <taxon>Streptophyta</taxon>
        <taxon>Embryophyta</taxon>
        <taxon>Tracheophyta</taxon>
        <taxon>Spermatophyta</taxon>
        <taxon>Magnoliopsida</taxon>
        <taxon>eudicotyledons</taxon>
        <taxon>Gunneridae</taxon>
        <taxon>Pentapetalae</taxon>
        <taxon>asterids</taxon>
        <taxon>lamiids</taxon>
        <taxon>Solanales</taxon>
        <taxon>Solanaceae</taxon>
        <taxon>Solanoideae</taxon>
        <taxon>Datureae</taxon>
        <taxon>Datura</taxon>
    </lineage>
</organism>
<reference evidence="2 3" key="1">
    <citation type="journal article" date="2021" name="BMC Genomics">
        <title>Datura genome reveals duplications of psychoactive alkaloid biosynthetic genes and high mutation rate following tissue culture.</title>
        <authorList>
            <person name="Rajewski A."/>
            <person name="Carter-House D."/>
            <person name="Stajich J."/>
            <person name="Litt A."/>
        </authorList>
    </citation>
    <scope>NUCLEOTIDE SEQUENCE [LARGE SCALE GENOMIC DNA]</scope>
    <source>
        <strain evidence="2">AR-01</strain>
    </source>
</reference>
<sequence>MAGENIELRERLARLEALVGRTDDSIRTLEAEYAVKHDAVKAEMEIVRKEKEDLRAEVLLLRRALQGTVFHSEERTKLKVPEPKAYN</sequence>
<keyword evidence="3" id="KW-1185">Reference proteome</keyword>
<evidence type="ECO:0000313" key="2">
    <source>
        <dbReference type="EMBL" id="MCD7461521.1"/>
    </source>
</evidence>
<keyword evidence="1" id="KW-0175">Coiled coil</keyword>
<dbReference type="EMBL" id="JACEIK010000730">
    <property type="protein sequence ID" value="MCD7461521.1"/>
    <property type="molecule type" value="Genomic_DNA"/>
</dbReference>
<evidence type="ECO:0000256" key="1">
    <source>
        <dbReference type="SAM" id="Coils"/>
    </source>
</evidence>